<keyword evidence="2" id="KW-1185">Reference proteome</keyword>
<dbReference type="AlphaFoldDB" id="A0AAD9PSR5"/>
<dbReference type="Proteomes" id="UP001249851">
    <property type="component" value="Unassembled WGS sequence"/>
</dbReference>
<name>A0AAD9PSR5_ACRCE</name>
<organism evidence="1 2">
    <name type="scientific">Acropora cervicornis</name>
    <name type="common">Staghorn coral</name>
    <dbReference type="NCBI Taxonomy" id="6130"/>
    <lineage>
        <taxon>Eukaryota</taxon>
        <taxon>Metazoa</taxon>
        <taxon>Cnidaria</taxon>
        <taxon>Anthozoa</taxon>
        <taxon>Hexacorallia</taxon>
        <taxon>Scleractinia</taxon>
        <taxon>Astrocoeniina</taxon>
        <taxon>Acroporidae</taxon>
        <taxon>Acropora</taxon>
    </lineage>
</organism>
<evidence type="ECO:0000313" key="1">
    <source>
        <dbReference type="EMBL" id="KAK2548414.1"/>
    </source>
</evidence>
<reference evidence="1" key="1">
    <citation type="journal article" date="2023" name="G3 (Bethesda)">
        <title>Whole genome assembly and annotation of the endangered Caribbean coral Acropora cervicornis.</title>
        <authorList>
            <person name="Selwyn J.D."/>
            <person name="Vollmer S.V."/>
        </authorList>
    </citation>
    <scope>NUCLEOTIDE SEQUENCE</scope>
    <source>
        <strain evidence="1">K2</strain>
    </source>
</reference>
<accession>A0AAD9PSR5</accession>
<evidence type="ECO:0000313" key="2">
    <source>
        <dbReference type="Proteomes" id="UP001249851"/>
    </source>
</evidence>
<comment type="caution">
    <text evidence="1">The sequence shown here is derived from an EMBL/GenBank/DDBJ whole genome shotgun (WGS) entry which is preliminary data.</text>
</comment>
<proteinExistence type="predicted"/>
<reference evidence="1" key="2">
    <citation type="journal article" date="2023" name="Science">
        <title>Genomic signatures of disease resistance in endangered staghorn corals.</title>
        <authorList>
            <person name="Vollmer S.V."/>
            <person name="Selwyn J.D."/>
            <person name="Despard B.A."/>
            <person name="Roesel C.L."/>
        </authorList>
    </citation>
    <scope>NUCLEOTIDE SEQUENCE</scope>
    <source>
        <strain evidence="1">K2</strain>
    </source>
</reference>
<dbReference type="EMBL" id="JARQWQ010000147">
    <property type="protein sequence ID" value="KAK2548414.1"/>
    <property type="molecule type" value="Genomic_DNA"/>
</dbReference>
<sequence length="64" mass="6926">MQPLLPFEGVHLILGNDLAGDKVVFNTVVTEKPCLEQSPDPVEKEILGLYLACAVTRAMSLTTV</sequence>
<protein>
    <submittedName>
        <fullName evidence="1">Uncharacterized protein</fullName>
    </submittedName>
</protein>
<gene>
    <name evidence="1" type="ORF">P5673_031382</name>
</gene>